<dbReference type="EMBL" id="LAZR01001576">
    <property type="protein sequence ID" value="KKN42503.1"/>
    <property type="molecule type" value="Genomic_DNA"/>
</dbReference>
<accession>A0A0F9TM62</accession>
<comment type="caution">
    <text evidence="1">The sequence shown here is derived from an EMBL/GenBank/DDBJ whole genome shotgun (WGS) entry which is preliminary data.</text>
</comment>
<evidence type="ECO:0000313" key="1">
    <source>
        <dbReference type="EMBL" id="KKN42503.1"/>
    </source>
</evidence>
<gene>
    <name evidence="1" type="ORF">LCGC14_0712640</name>
</gene>
<protein>
    <submittedName>
        <fullName evidence="1">Uncharacterized protein</fullName>
    </submittedName>
</protein>
<reference evidence="1" key="1">
    <citation type="journal article" date="2015" name="Nature">
        <title>Complex archaea that bridge the gap between prokaryotes and eukaryotes.</title>
        <authorList>
            <person name="Spang A."/>
            <person name="Saw J.H."/>
            <person name="Jorgensen S.L."/>
            <person name="Zaremba-Niedzwiedzka K."/>
            <person name="Martijn J."/>
            <person name="Lind A.E."/>
            <person name="van Eijk R."/>
            <person name="Schleper C."/>
            <person name="Guy L."/>
            <person name="Ettema T.J."/>
        </authorList>
    </citation>
    <scope>NUCLEOTIDE SEQUENCE</scope>
</reference>
<name>A0A0F9TM62_9ZZZZ</name>
<dbReference type="AlphaFoldDB" id="A0A0F9TM62"/>
<proteinExistence type="predicted"/>
<organism evidence="1">
    <name type="scientific">marine sediment metagenome</name>
    <dbReference type="NCBI Taxonomy" id="412755"/>
    <lineage>
        <taxon>unclassified sequences</taxon>
        <taxon>metagenomes</taxon>
        <taxon>ecological metagenomes</taxon>
    </lineage>
</organism>
<sequence length="109" mass="12209">MSAKADAVRGNPVLPPPIIPKKVLDSNIIPPPIIEEAPISTLVVDEKLEHSVVVDEKAKGMITIYIFENKPYEAKFSGQVTGVELNIAWRAMYKQYKLWKHELLKQGGK</sequence>